<sequence length="234" mass="24482">MVKSLLKSWFTPWRAYLAEFLGTFVFVFIASGATLTNIFFNDIGGVGVALATGLALTSMIYAVVHLSGGHLNPAVTLAIWFSQKINGGVASFYIIAQLLASLAAAGVLLWIFGPDARQFSLGGPVIGAGVSIKIAVVIEAILTAILVLAVFATMVDKRGAVSFGPLVVGLVLTVSAIFAGSLTGAALNPARAFGPLIISQSYSNLAVWIIGPATGSIFGLIYVFLFLRKTSRNR</sequence>
<evidence type="ECO:0000256" key="6">
    <source>
        <dbReference type="ARBA" id="ARBA00022989"/>
    </source>
</evidence>
<dbReference type="InterPro" id="IPR000425">
    <property type="entry name" value="MIP"/>
</dbReference>
<dbReference type="GO" id="GO:0005886">
    <property type="term" value="C:plasma membrane"/>
    <property type="evidence" value="ECO:0007669"/>
    <property type="project" value="UniProtKB-SubCell"/>
</dbReference>
<dbReference type="GO" id="GO:0015250">
    <property type="term" value="F:water channel activity"/>
    <property type="evidence" value="ECO:0007669"/>
    <property type="project" value="TreeGrafter"/>
</dbReference>
<keyword evidence="4" id="KW-1003">Cell membrane</keyword>
<protein>
    <recommendedName>
        <fullName evidence="12">Aquaporin</fullName>
    </recommendedName>
</protein>
<accession>A0A1F5H308</accession>
<evidence type="ECO:0008006" key="12">
    <source>
        <dbReference type="Google" id="ProtNLM"/>
    </source>
</evidence>
<keyword evidence="3 8" id="KW-0813">Transport</keyword>
<dbReference type="Pfam" id="PF00230">
    <property type="entry name" value="MIP"/>
    <property type="match status" value="1"/>
</dbReference>
<dbReference type="Proteomes" id="UP000178393">
    <property type="component" value="Unassembled WGS sequence"/>
</dbReference>
<proteinExistence type="inferred from homology"/>
<keyword evidence="7 9" id="KW-0472">Membrane</keyword>
<reference evidence="10 11" key="1">
    <citation type="journal article" date="2016" name="Nat. Commun.">
        <title>Thousands of microbial genomes shed light on interconnected biogeochemical processes in an aquifer system.</title>
        <authorList>
            <person name="Anantharaman K."/>
            <person name="Brown C.T."/>
            <person name="Hug L.A."/>
            <person name="Sharon I."/>
            <person name="Castelle C.J."/>
            <person name="Probst A.J."/>
            <person name="Thomas B.C."/>
            <person name="Singh A."/>
            <person name="Wilkins M.J."/>
            <person name="Karaoz U."/>
            <person name="Brodie E.L."/>
            <person name="Williams K.H."/>
            <person name="Hubbard S.S."/>
            <person name="Banfield J.F."/>
        </authorList>
    </citation>
    <scope>NUCLEOTIDE SEQUENCE [LARGE SCALE GENOMIC DNA]</scope>
</reference>
<dbReference type="PRINTS" id="PR00783">
    <property type="entry name" value="MINTRINSICP"/>
</dbReference>
<name>A0A1F5H308_9BACT</name>
<evidence type="ECO:0000313" key="10">
    <source>
        <dbReference type="EMBL" id="OGD98513.1"/>
    </source>
</evidence>
<dbReference type="AlphaFoldDB" id="A0A1F5H308"/>
<comment type="caution">
    <text evidence="10">The sequence shown here is derived from an EMBL/GenBank/DDBJ whole genome shotgun (WGS) entry which is preliminary data.</text>
</comment>
<evidence type="ECO:0000256" key="2">
    <source>
        <dbReference type="ARBA" id="ARBA00006175"/>
    </source>
</evidence>
<evidence type="ECO:0000256" key="5">
    <source>
        <dbReference type="ARBA" id="ARBA00022692"/>
    </source>
</evidence>
<evidence type="ECO:0000256" key="7">
    <source>
        <dbReference type="ARBA" id="ARBA00023136"/>
    </source>
</evidence>
<keyword evidence="5 8" id="KW-0812">Transmembrane</keyword>
<dbReference type="SUPFAM" id="SSF81338">
    <property type="entry name" value="Aquaporin-like"/>
    <property type="match status" value="1"/>
</dbReference>
<comment type="similarity">
    <text evidence="2 8">Belongs to the MIP/aquaporin (TC 1.A.8) family.</text>
</comment>
<feature type="transmembrane region" description="Helical" evidence="9">
    <location>
        <begin position="20"/>
        <end position="40"/>
    </location>
</feature>
<organism evidence="10 11">
    <name type="scientific">Candidatus Curtissbacteria bacterium RIFCSPHIGHO2_12_41_11</name>
    <dbReference type="NCBI Taxonomy" id="1797718"/>
    <lineage>
        <taxon>Bacteria</taxon>
        <taxon>Candidatus Curtissiibacteriota</taxon>
    </lineage>
</organism>
<evidence type="ECO:0000256" key="1">
    <source>
        <dbReference type="ARBA" id="ARBA00004651"/>
    </source>
</evidence>
<dbReference type="InterPro" id="IPR023271">
    <property type="entry name" value="Aquaporin-like"/>
</dbReference>
<feature type="transmembrane region" description="Helical" evidence="9">
    <location>
        <begin position="163"/>
        <end position="185"/>
    </location>
</feature>
<dbReference type="InterPro" id="IPR022357">
    <property type="entry name" value="MIP_CS"/>
</dbReference>
<feature type="transmembrane region" description="Helical" evidence="9">
    <location>
        <begin position="205"/>
        <end position="227"/>
    </location>
</feature>
<feature type="transmembrane region" description="Helical" evidence="9">
    <location>
        <begin position="46"/>
        <end position="68"/>
    </location>
</feature>
<feature type="transmembrane region" description="Helical" evidence="9">
    <location>
        <begin position="89"/>
        <end position="113"/>
    </location>
</feature>
<dbReference type="EMBL" id="MFBH01000046">
    <property type="protein sequence ID" value="OGD98513.1"/>
    <property type="molecule type" value="Genomic_DNA"/>
</dbReference>
<evidence type="ECO:0000313" key="11">
    <source>
        <dbReference type="Proteomes" id="UP000178393"/>
    </source>
</evidence>
<evidence type="ECO:0000256" key="9">
    <source>
        <dbReference type="SAM" id="Phobius"/>
    </source>
</evidence>
<comment type="subcellular location">
    <subcellularLocation>
        <location evidence="1">Cell membrane</location>
        <topology evidence="1">Multi-pass membrane protein</topology>
    </subcellularLocation>
</comment>
<evidence type="ECO:0000256" key="4">
    <source>
        <dbReference type="ARBA" id="ARBA00022475"/>
    </source>
</evidence>
<gene>
    <name evidence="10" type="ORF">A2W45_03460</name>
</gene>
<evidence type="ECO:0000256" key="3">
    <source>
        <dbReference type="ARBA" id="ARBA00022448"/>
    </source>
</evidence>
<keyword evidence="6 9" id="KW-1133">Transmembrane helix</keyword>
<dbReference type="PROSITE" id="PS00221">
    <property type="entry name" value="MIP"/>
    <property type="match status" value="1"/>
</dbReference>
<dbReference type="InterPro" id="IPR034294">
    <property type="entry name" value="Aquaporin_transptr"/>
</dbReference>
<evidence type="ECO:0000256" key="8">
    <source>
        <dbReference type="RuleBase" id="RU000477"/>
    </source>
</evidence>
<dbReference type="Gene3D" id="1.20.1080.10">
    <property type="entry name" value="Glycerol uptake facilitator protein"/>
    <property type="match status" value="1"/>
</dbReference>
<feature type="transmembrane region" description="Helical" evidence="9">
    <location>
        <begin position="125"/>
        <end position="151"/>
    </location>
</feature>
<dbReference type="PANTHER" id="PTHR19139">
    <property type="entry name" value="AQUAPORIN TRANSPORTER"/>
    <property type="match status" value="1"/>
</dbReference>
<dbReference type="PANTHER" id="PTHR19139:SF199">
    <property type="entry name" value="MIP17260P"/>
    <property type="match status" value="1"/>
</dbReference>